<gene>
    <name evidence="7" type="ORF">TWF696_006800</name>
</gene>
<evidence type="ECO:0000256" key="4">
    <source>
        <dbReference type="ARBA" id="ARBA00023136"/>
    </source>
</evidence>
<dbReference type="AlphaFoldDB" id="A0AAV9UTL2"/>
<keyword evidence="4 6" id="KW-0472">Membrane</keyword>
<feature type="compositionally biased region" description="Low complexity" evidence="5">
    <location>
        <begin position="170"/>
        <end position="203"/>
    </location>
</feature>
<keyword evidence="2 6" id="KW-0812">Transmembrane</keyword>
<evidence type="ECO:0000256" key="2">
    <source>
        <dbReference type="ARBA" id="ARBA00022692"/>
    </source>
</evidence>
<dbReference type="Proteomes" id="UP001375240">
    <property type="component" value="Unassembled WGS sequence"/>
</dbReference>
<evidence type="ECO:0000256" key="1">
    <source>
        <dbReference type="ARBA" id="ARBA00004167"/>
    </source>
</evidence>
<dbReference type="PANTHER" id="PTHR15549:SF26">
    <property type="entry name" value="AXIAL BUDDING PATTERN PROTEIN 2-RELATED"/>
    <property type="match status" value="1"/>
</dbReference>
<dbReference type="EMBL" id="JAVHNQ010000005">
    <property type="protein sequence ID" value="KAK6346682.1"/>
    <property type="molecule type" value="Genomic_DNA"/>
</dbReference>
<organism evidence="7 8">
    <name type="scientific">Orbilia brochopaga</name>
    <dbReference type="NCBI Taxonomy" id="3140254"/>
    <lineage>
        <taxon>Eukaryota</taxon>
        <taxon>Fungi</taxon>
        <taxon>Dikarya</taxon>
        <taxon>Ascomycota</taxon>
        <taxon>Pezizomycotina</taxon>
        <taxon>Orbiliomycetes</taxon>
        <taxon>Orbiliales</taxon>
        <taxon>Orbiliaceae</taxon>
        <taxon>Orbilia</taxon>
    </lineage>
</organism>
<evidence type="ECO:0000256" key="5">
    <source>
        <dbReference type="SAM" id="MobiDB-lite"/>
    </source>
</evidence>
<feature type="region of interest" description="Disordered" evidence="5">
    <location>
        <begin position="148"/>
        <end position="203"/>
    </location>
</feature>
<evidence type="ECO:0000256" key="6">
    <source>
        <dbReference type="SAM" id="Phobius"/>
    </source>
</evidence>
<feature type="region of interest" description="Disordered" evidence="5">
    <location>
        <begin position="238"/>
        <end position="335"/>
    </location>
</feature>
<feature type="transmembrane region" description="Helical" evidence="6">
    <location>
        <begin position="209"/>
        <end position="232"/>
    </location>
</feature>
<proteinExistence type="predicted"/>
<dbReference type="GO" id="GO:0071944">
    <property type="term" value="C:cell periphery"/>
    <property type="evidence" value="ECO:0007669"/>
    <property type="project" value="UniProtKB-ARBA"/>
</dbReference>
<sequence>MAGVPIPMITAAPAYQPPYGGRIPFGDGLEKRQDLTFSSCGLDCATDYFCQGYRSSYGFCCPSSVLTRTEFNYCGPATVCVDYGVSSVSDFFYDSTRSTQYCGQDRPHCATYIYTNDRFTQVFCAASASGVFTFDTTSTAGQSATFLPGPGATTSSRVTAENGNGTPIPTAVVVSRTTSGSSSTSSTGTTTTATTSAVPSNSSSLGTGAVAGIAVGAALGGIGLAVAAFFFWRRSSRKPKGGSGGGHSQFPPPQPPVAEQSGYYQHQQPYAPIPQGHGAELGGDSFKPPNLQGQGQGNPVFELGGGGNTAPPYQPPYQETAAPYWSGPGRQELQG</sequence>
<dbReference type="PANTHER" id="PTHR15549">
    <property type="entry name" value="PAIRED IMMUNOGLOBULIN-LIKE TYPE 2 RECEPTOR"/>
    <property type="match status" value="1"/>
</dbReference>
<accession>A0AAV9UTL2</accession>
<evidence type="ECO:0000256" key="3">
    <source>
        <dbReference type="ARBA" id="ARBA00022989"/>
    </source>
</evidence>
<keyword evidence="3 6" id="KW-1133">Transmembrane helix</keyword>
<dbReference type="GO" id="GO:0016020">
    <property type="term" value="C:membrane"/>
    <property type="evidence" value="ECO:0007669"/>
    <property type="project" value="UniProtKB-SubCell"/>
</dbReference>
<reference evidence="7 8" key="1">
    <citation type="submission" date="2019-10" db="EMBL/GenBank/DDBJ databases">
        <authorList>
            <person name="Palmer J.M."/>
        </authorList>
    </citation>
    <scope>NUCLEOTIDE SEQUENCE [LARGE SCALE GENOMIC DNA]</scope>
    <source>
        <strain evidence="7 8">TWF696</strain>
    </source>
</reference>
<name>A0AAV9UTL2_9PEZI</name>
<dbReference type="InterPro" id="IPR051694">
    <property type="entry name" value="Immunoregulatory_rcpt-like"/>
</dbReference>
<comment type="caution">
    <text evidence="7">The sequence shown here is derived from an EMBL/GenBank/DDBJ whole genome shotgun (WGS) entry which is preliminary data.</text>
</comment>
<feature type="compositionally biased region" description="Polar residues" evidence="5">
    <location>
        <begin position="152"/>
        <end position="167"/>
    </location>
</feature>
<comment type="subcellular location">
    <subcellularLocation>
        <location evidence="1">Membrane</location>
        <topology evidence="1">Single-pass membrane protein</topology>
    </subcellularLocation>
</comment>
<evidence type="ECO:0000313" key="7">
    <source>
        <dbReference type="EMBL" id="KAK6346682.1"/>
    </source>
</evidence>
<evidence type="ECO:0000313" key="8">
    <source>
        <dbReference type="Proteomes" id="UP001375240"/>
    </source>
</evidence>
<keyword evidence="8" id="KW-1185">Reference proteome</keyword>
<protein>
    <submittedName>
        <fullName evidence="7">Uncharacterized protein</fullName>
    </submittedName>
</protein>